<sequence>MAVHGPRIAVLDMGKPEQTEDRIEITDELSTNNIFTEVGNNEQADVKTFNQDSSASSQASIIEDAQASYECIESCQTNDGTQENLTLLDEETAAKTNATDIFNVDLSNLPYPPGYTIVSRHEPKQDRAPQQEEESRYKGPRMTKEFLKKHCAKNKLYQTPHLNDVLYLHYNGFSKIENLEEYTGLRCLFLEVNGLDSLTGLEQQKELRSLYLAKNLLRRIENLDHMQYLDTLDVSNNMISKIENLDMLPNFTRLIIAHNKLTTLEDLLHVIKCPQLSVLDLQHNHIKDPEVVEEVFAKMPSLRVLYNQGNPFVRVVKNYRKKVINLCKQLTYLDDRPVFPKDRACAEAFFEGGAELENEVRQKWNAEEQQKIIDSCRWLREKRQIIEARRREKELREAAEAAGLPTDNIHVNPGDIDWLYGANQQDVNEGAHSNGDEEQGDRTEEVSEPEQSNSEKVTSGAGDMGEFQRTQPRSGPIMAAQLIEEVCDELHEICKGTSTLRNSVSKEEEELRAFGQVTDDDGAFSTNGNEPPGSGGGESDKSRPGAHPGNTNPHDGQEIQSSLTVENVNIATEIPSCEEACSNTTMTSEPEVVTIARRFSKTEEVSIFGCCKQVQSNIQDSLISQLLISNNSNQILEPDDELGENSIESLRDPSPLRRTQHESPKGLIKECYWANTSKAPAASELTNTLGSTNPRIIELDLDADSVQNSESESVQQIGILNRTKQKQANLEAWIQGKQCEELIAVNPGPLISTDNTLLTSANDDGVEEEINLEERTMSSRESKIERRSAFIADANSPEHKVQPTSDRPLGDVVQVHSPTIIEIDYTENGDTEENDKCEVTSQLDGITPETLTEIMHTAATVGDSSTNARGMKHPSNGLVSDLNGTGSQNTSERN</sequence>
<feature type="region of interest" description="Disordered" evidence="3">
    <location>
        <begin position="859"/>
        <end position="894"/>
    </location>
</feature>
<keyword evidence="1" id="KW-0433">Leucine-rich repeat</keyword>
<feature type="compositionally biased region" description="Polar residues" evidence="3">
    <location>
        <begin position="882"/>
        <end position="894"/>
    </location>
</feature>
<dbReference type="InterPro" id="IPR032675">
    <property type="entry name" value="LRR_dom_sf"/>
</dbReference>
<feature type="region of interest" description="Disordered" evidence="3">
    <location>
        <begin position="515"/>
        <end position="557"/>
    </location>
</feature>
<feature type="compositionally biased region" description="Basic and acidic residues" evidence="3">
    <location>
        <begin position="119"/>
        <end position="139"/>
    </location>
</feature>
<dbReference type="SMART" id="SM00365">
    <property type="entry name" value="LRR_SD22"/>
    <property type="match status" value="4"/>
</dbReference>
<dbReference type="PANTHER" id="PTHR46652">
    <property type="entry name" value="LEUCINE-RICH REPEAT AND IQ DOMAIN-CONTAINING PROTEIN 1-RELATED"/>
    <property type="match status" value="1"/>
</dbReference>
<dbReference type="Pfam" id="PF14580">
    <property type="entry name" value="LRR_9"/>
    <property type="match status" value="1"/>
</dbReference>
<evidence type="ECO:0000256" key="2">
    <source>
        <dbReference type="ARBA" id="ARBA00022737"/>
    </source>
</evidence>
<gene>
    <name evidence="4" type="ORF">CRM22_004809</name>
</gene>
<dbReference type="EMBL" id="SJOL01006417">
    <property type="protein sequence ID" value="TGZ67432.1"/>
    <property type="molecule type" value="Genomic_DNA"/>
</dbReference>
<reference evidence="4 5" key="1">
    <citation type="journal article" date="2019" name="BMC Genomics">
        <title>New insights from Opisthorchis felineus genome: update on genomics of the epidemiologically important liver flukes.</title>
        <authorList>
            <person name="Ershov N.I."/>
            <person name="Mordvinov V.A."/>
            <person name="Prokhortchouk E.B."/>
            <person name="Pakharukova M.Y."/>
            <person name="Gunbin K.V."/>
            <person name="Ustyantsev K."/>
            <person name="Genaev M.A."/>
            <person name="Blinov A.G."/>
            <person name="Mazur A."/>
            <person name="Boulygina E."/>
            <person name="Tsygankova S."/>
            <person name="Khrameeva E."/>
            <person name="Chekanov N."/>
            <person name="Fan G."/>
            <person name="Xiao A."/>
            <person name="Zhang H."/>
            <person name="Xu X."/>
            <person name="Yang H."/>
            <person name="Solovyev V."/>
            <person name="Lee S.M."/>
            <person name="Liu X."/>
            <person name="Afonnikov D.A."/>
            <person name="Skryabin K.G."/>
        </authorList>
    </citation>
    <scope>NUCLEOTIDE SEQUENCE [LARGE SCALE GENOMIC DNA]</scope>
    <source>
        <strain evidence="4">AK-0245</strain>
        <tissue evidence="4">Whole organism</tissue>
    </source>
</reference>
<dbReference type="InterPro" id="IPR050836">
    <property type="entry name" value="SDS22/Internalin_LRR"/>
</dbReference>
<organism evidence="4 5">
    <name type="scientific">Opisthorchis felineus</name>
    <dbReference type="NCBI Taxonomy" id="147828"/>
    <lineage>
        <taxon>Eukaryota</taxon>
        <taxon>Metazoa</taxon>
        <taxon>Spiralia</taxon>
        <taxon>Lophotrochozoa</taxon>
        <taxon>Platyhelminthes</taxon>
        <taxon>Trematoda</taxon>
        <taxon>Digenea</taxon>
        <taxon>Opisthorchiida</taxon>
        <taxon>Opisthorchiata</taxon>
        <taxon>Opisthorchiidae</taxon>
        <taxon>Opisthorchis</taxon>
    </lineage>
</organism>
<dbReference type="Proteomes" id="UP000308267">
    <property type="component" value="Unassembled WGS sequence"/>
</dbReference>
<comment type="caution">
    <text evidence="4">The sequence shown here is derived from an EMBL/GenBank/DDBJ whole genome shotgun (WGS) entry which is preliminary data.</text>
</comment>
<dbReference type="OrthoDB" id="1904536at2759"/>
<protein>
    <submittedName>
        <fullName evidence="4">Uncharacterized protein</fullName>
    </submittedName>
</protein>
<evidence type="ECO:0000313" key="5">
    <source>
        <dbReference type="Proteomes" id="UP000308267"/>
    </source>
</evidence>
<keyword evidence="2" id="KW-0677">Repeat</keyword>
<dbReference type="Gene3D" id="3.80.10.10">
    <property type="entry name" value="Ribonuclease Inhibitor"/>
    <property type="match status" value="2"/>
</dbReference>
<keyword evidence="5" id="KW-1185">Reference proteome</keyword>
<feature type="region of interest" description="Disordered" evidence="3">
    <location>
        <begin position="637"/>
        <end position="661"/>
    </location>
</feature>
<evidence type="ECO:0000313" key="4">
    <source>
        <dbReference type="EMBL" id="TGZ67432.1"/>
    </source>
</evidence>
<evidence type="ECO:0000256" key="1">
    <source>
        <dbReference type="ARBA" id="ARBA00022614"/>
    </source>
</evidence>
<feature type="compositionally biased region" description="Basic and acidic residues" evidence="3">
    <location>
        <begin position="649"/>
        <end position="661"/>
    </location>
</feature>
<proteinExistence type="predicted"/>
<dbReference type="SUPFAM" id="SSF52075">
    <property type="entry name" value="Outer arm dynein light chain 1"/>
    <property type="match status" value="1"/>
</dbReference>
<name>A0A4S2LUC9_OPIFE</name>
<feature type="region of interest" description="Disordered" evidence="3">
    <location>
        <begin position="426"/>
        <end position="472"/>
    </location>
</feature>
<dbReference type="STRING" id="147828.A0A4S2LUC9"/>
<evidence type="ECO:0000256" key="3">
    <source>
        <dbReference type="SAM" id="MobiDB-lite"/>
    </source>
</evidence>
<accession>A0A4S2LUC9</accession>
<dbReference type="PANTHER" id="PTHR46652:SF3">
    <property type="entry name" value="LEUCINE-RICH REPEAT-CONTAINING PROTEIN 9"/>
    <property type="match status" value="1"/>
</dbReference>
<feature type="region of interest" description="Disordered" evidence="3">
    <location>
        <begin position="118"/>
        <end position="139"/>
    </location>
</feature>
<dbReference type="PROSITE" id="PS51450">
    <property type="entry name" value="LRR"/>
    <property type="match status" value="3"/>
</dbReference>
<dbReference type="InterPro" id="IPR001611">
    <property type="entry name" value="Leu-rich_rpt"/>
</dbReference>
<dbReference type="AlphaFoldDB" id="A0A4S2LUC9"/>